<gene>
    <name evidence="3" type="ORF">SNOG_12743</name>
</gene>
<dbReference type="VEuPathDB" id="FungiDB:JI435_308550"/>
<dbReference type="KEGG" id="pno:SNOG_12743"/>
<sequence length="1009" mass="110013">MSTFTIPRKEIGEPSPAHLKEVTTSRSVESTWDAPEEAQREKKRKFLGAGTGATAWALSDRFDRVLPPHKRYFGRSRRTLLIVILVAFLCLLALIIGLAVGLSGGSKKARFLPLPNGAETYTGDLTYYDPGLGACGIDSGDNDAVVAVSHYTFDAVQTGSDPNQNPLCGRKIRATRVDERTGKSVSIDVTVIDRCTGCEPTDIDHFMPIASLFRKDSPKAKKSYQGVTISQPYSPKPGTPSHASLETLGKFPSESKQLEGRSRYNQGYSPLDSHNSSNPSTNSQPHLPHLSAIPPALHIRKSLPTVRLHTSDNFEEIDPGTLKHYSTEAPPSFVKEVDDKIARNFDVESLYSPDTVEKDYFTNPAESSEPTRNLSLGSNKGRYAPKRETKALVRNISAGPYSTSDTLTGNEDKEGVKENMNNHRTFWFLLAFVVGAMAVAGIVLATVAVQKRALTSTMVTVVLGLSSQGVTVTETPSMDFTTPSLTSTYEPTTLALHMSHHPKAKMTSSTVVSNQVLNSVTEREEAIAFDAPDQTTLCTTTTIVTLTSTVYAGHMREERRSVAITSLRGLKGLYVAPDLDAILKRTIIPHHPYTTTTATQHKTSNEKPLPGPPIANAAAPRIVAPSLFHKRIPPATAPDRPVEKLSFLEAYLDLANFAVGLCTERQVYINKPAGFHFSEDDEMANRLAQSLCATALPPCDYTATCLGEKEWYEIYIEAKRDCAMPMPTPTDSGIKGIPGFVDTVEEFCGKLGKYVKVGGVCGSSKPVSDGWEVVPVANLPTPPVIPITNIPTPPPALPLVNTTTPPGFGVLPTHDFLTPPPPDSYPFPIPTGSVSPNIVPKGEQIGDLTFFNPGLGACGFPAILDNEFAVAISWVLFDTVREIGGSSLERDWQGELPDGISWQSSALCNRWVNVWMGDGKGGKGAEHALVMRDRCIACNVTYLDIQKGVYERIWANASEGRVQVTWEWMQERPTSLPGLSWREMLGLKLDESQEEPVTMMPFKLKILMS</sequence>
<feature type="compositionally biased region" description="Basic and acidic residues" evidence="1">
    <location>
        <begin position="7"/>
        <end position="23"/>
    </location>
</feature>
<dbReference type="Proteomes" id="UP000001055">
    <property type="component" value="Unassembled WGS sequence"/>
</dbReference>
<dbReference type="SUPFAM" id="SSF50685">
    <property type="entry name" value="Barwin-like endoglucanases"/>
    <property type="match status" value="2"/>
</dbReference>
<dbReference type="CDD" id="cd22191">
    <property type="entry name" value="DPBB_RlpA_EXP_N-like"/>
    <property type="match status" value="2"/>
</dbReference>
<dbReference type="Gene3D" id="2.40.40.10">
    <property type="entry name" value="RlpA-like domain"/>
    <property type="match status" value="2"/>
</dbReference>
<feature type="region of interest" description="Disordered" evidence="1">
    <location>
        <begin position="223"/>
        <end position="290"/>
    </location>
</feature>
<dbReference type="InterPro" id="IPR036908">
    <property type="entry name" value="RlpA-like_sf"/>
</dbReference>
<evidence type="ECO:0000313" key="3">
    <source>
        <dbReference type="EMBL" id="EAT80041.1"/>
    </source>
</evidence>
<evidence type="ECO:0000256" key="1">
    <source>
        <dbReference type="SAM" id="MobiDB-lite"/>
    </source>
</evidence>
<dbReference type="InParanoid" id="Q0U671"/>
<feature type="compositionally biased region" description="Polar residues" evidence="1">
    <location>
        <begin position="263"/>
        <end position="285"/>
    </location>
</feature>
<feature type="region of interest" description="Disordered" evidence="1">
    <location>
        <begin position="1"/>
        <end position="37"/>
    </location>
</feature>
<accession>Q0U671</accession>
<evidence type="ECO:0000256" key="2">
    <source>
        <dbReference type="SAM" id="Phobius"/>
    </source>
</evidence>
<feature type="transmembrane region" description="Helical" evidence="2">
    <location>
        <begin position="80"/>
        <end position="102"/>
    </location>
</feature>
<dbReference type="VEuPathDB" id="FungiDB:JI435_127430"/>
<dbReference type="eggNOG" id="ENOG502S6X4">
    <property type="taxonomic scope" value="Eukaryota"/>
</dbReference>
<keyword evidence="2" id="KW-1133">Transmembrane helix</keyword>
<proteinExistence type="predicted"/>
<protein>
    <recommendedName>
        <fullName evidence="5">RlpA-like protein double-psi beta-barrel domain-containing protein</fullName>
    </recommendedName>
</protein>
<evidence type="ECO:0000313" key="4">
    <source>
        <dbReference type="Proteomes" id="UP000001055"/>
    </source>
</evidence>
<organism evidence="3 4">
    <name type="scientific">Phaeosphaeria nodorum (strain SN15 / ATCC MYA-4574 / FGSC 10173)</name>
    <name type="common">Glume blotch fungus</name>
    <name type="synonym">Parastagonospora nodorum</name>
    <dbReference type="NCBI Taxonomy" id="321614"/>
    <lineage>
        <taxon>Eukaryota</taxon>
        <taxon>Fungi</taxon>
        <taxon>Dikarya</taxon>
        <taxon>Ascomycota</taxon>
        <taxon>Pezizomycotina</taxon>
        <taxon>Dothideomycetes</taxon>
        <taxon>Pleosporomycetidae</taxon>
        <taxon>Pleosporales</taxon>
        <taxon>Pleosporineae</taxon>
        <taxon>Phaeosphaeriaceae</taxon>
        <taxon>Parastagonospora</taxon>
    </lineage>
</organism>
<dbReference type="PANTHER" id="PTHR34586:SF3">
    <property type="entry name" value="FOLLISTATIN-LIKE DOMAIN-CONTAINING PROTEIN"/>
    <property type="match status" value="1"/>
</dbReference>
<dbReference type="HOGENOM" id="CLU_298104_0_0_1"/>
<dbReference type="EMBL" id="CH445347">
    <property type="protein sequence ID" value="EAT80041.1"/>
    <property type="molecule type" value="Genomic_DNA"/>
</dbReference>
<reference evidence="4" key="1">
    <citation type="journal article" date="2007" name="Plant Cell">
        <title>Dothideomycete-plant interactions illuminated by genome sequencing and EST analysis of the wheat pathogen Stagonospora nodorum.</title>
        <authorList>
            <person name="Hane J.K."/>
            <person name="Lowe R.G."/>
            <person name="Solomon P.S."/>
            <person name="Tan K.C."/>
            <person name="Schoch C.L."/>
            <person name="Spatafora J.W."/>
            <person name="Crous P.W."/>
            <person name="Kodira C."/>
            <person name="Birren B.W."/>
            <person name="Galagan J.E."/>
            <person name="Torriani S.F."/>
            <person name="McDonald B.A."/>
            <person name="Oliver R.P."/>
        </authorList>
    </citation>
    <scope>NUCLEOTIDE SEQUENCE [LARGE SCALE GENOMIC DNA]</scope>
    <source>
        <strain evidence="4">SN15 / ATCC MYA-4574 / FGSC 10173</strain>
    </source>
</reference>
<name>Q0U671_PHANO</name>
<evidence type="ECO:0008006" key="5">
    <source>
        <dbReference type="Google" id="ProtNLM"/>
    </source>
</evidence>
<keyword evidence="2" id="KW-0472">Membrane</keyword>
<keyword evidence="2" id="KW-0812">Transmembrane</keyword>
<feature type="compositionally biased region" description="Polar residues" evidence="1">
    <location>
        <begin position="364"/>
        <end position="378"/>
    </location>
</feature>
<dbReference type="GeneID" id="5979874"/>
<dbReference type="InterPro" id="IPR053097">
    <property type="entry name" value="Prespore_vesicle_assoc"/>
</dbReference>
<feature type="region of interest" description="Disordered" evidence="1">
    <location>
        <begin position="361"/>
        <end position="381"/>
    </location>
</feature>
<dbReference type="STRING" id="321614.Q0U671"/>
<dbReference type="AlphaFoldDB" id="Q0U671"/>
<feature type="transmembrane region" description="Helical" evidence="2">
    <location>
        <begin position="426"/>
        <end position="449"/>
    </location>
</feature>
<dbReference type="PANTHER" id="PTHR34586">
    <property type="entry name" value="SPERACT/SCAVENGER RECEPTOR DOMAIN-CONTAINING PROTEIN"/>
    <property type="match status" value="1"/>
</dbReference>
<dbReference type="RefSeq" id="XP_001802963.1">
    <property type="nucleotide sequence ID" value="XM_001802911.1"/>
</dbReference>